<proteinExistence type="predicted"/>
<evidence type="ECO:0000313" key="1">
    <source>
        <dbReference type="EMBL" id="VEN74148.1"/>
    </source>
</evidence>
<dbReference type="Pfam" id="PF02452">
    <property type="entry name" value="PemK_toxin"/>
    <property type="match status" value="1"/>
</dbReference>
<accession>A0A484HIS1</accession>
<name>A0A484HIS1_9BACT</name>
<dbReference type="GO" id="GO:0003677">
    <property type="term" value="F:DNA binding"/>
    <property type="evidence" value="ECO:0007669"/>
    <property type="project" value="InterPro"/>
</dbReference>
<reference evidence="1" key="1">
    <citation type="submission" date="2019-01" db="EMBL/GenBank/DDBJ databases">
        <authorList>
            <consortium name="Genoscope - CEA"/>
            <person name="William W."/>
        </authorList>
    </citation>
    <scope>NUCLEOTIDE SEQUENCE</scope>
    <source>
        <strain evidence="1">CR-1</strain>
    </source>
</reference>
<dbReference type="Gene3D" id="2.30.30.110">
    <property type="match status" value="1"/>
</dbReference>
<protein>
    <submittedName>
        <fullName evidence="1">Uncharacterized protein</fullName>
    </submittedName>
</protein>
<dbReference type="SUPFAM" id="SSF50118">
    <property type="entry name" value="Cell growth inhibitor/plasmid maintenance toxic component"/>
    <property type="match status" value="1"/>
</dbReference>
<dbReference type="EMBL" id="CAACVI010000023">
    <property type="protein sequence ID" value="VEN74148.1"/>
    <property type="molecule type" value="Genomic_DNA"/>
</dbReference>
<dbReference type="InterPro" id="IPR011067">
    <property type="entry name" value="Plasmid_toxin/cell-grow_inhib"/>
</dbReference>
<dbReference type="InterPro" id="IPR003477">
    <property type="entry name" value="PemK-like"/>
</dbReference>
<organism evidence="1">
    <name type="scientific">uncultured Desulfobacteraceae bacterium</name>
    <dbReference type="NCBI Taxonomy" id="218296"/>
    <lineage>
        <taxon>Bacteria</taxon>
        <taxon>Pseudomonadati</taxon>
        <taxon>Thermodesulfobacteriota</taxon>
        <taxon>Desulfobacteria</taxon>
        <taxon>Desulfobacterales</taxon>
        <taxon>Desulfobacteraceae</taxon>
        <taxon>environmental samples</taxon>
    </lineage>
</organism>
<dbReference type="AlphaFoldDB" id="A0A484HIS1"/>
<sequence length="94" mass="10035">MFNRSRIHTVVVRALTSNLKRAQALGNVLLKKGEANSPQKSVVNISQIFTVGKNDLSGKIGALTKGGFDGPNGVYRAHALFFIYAGRHHAGASS</sequence>
<gene>
    <name evidence="1" type="ORF">EPICR_30080</name>
</gene>